<keyword evidence="4" id="KW-1185">Reference proteome</keyword>
<name>R7TD34_CAPTE</name>
<accession>R7TD34</accession>
<reference evidence="4" key="1">
    <citation type="submission" date="2012-12" db="EMBL/GenBank/DDBJ databases">
        <authorList>
            <person name="Hellsten U."/>
            <person name="Grimwood J."/>
            <person name="Chapman J.A."/>
            <person name="Shapiro H."/>
            <person name="Aerts A."/>
            <person name="Otillar R.P."/>
            <person name="Terry A.Y."/>
            <person name="Boore J.L."/>
            <person name="Simakov O."/>
            <person name="Marletaz F."/>
            <person name="Cho S.-J."/>
            <person name="Edsinger-Gonzales E."/>
            <person name="Havlak P."/>
            <person name="Kuo D.-H."/>
            <person name="Larsson T."/>
            <person name="Lv J."/>
            <person name="Arendt D."/>
            <person name="Savage R."/>
            <person name="Osoegawa K."/>
            <person name="de Jong P."/>
            <person name="Lindberg D.R."/>
            <person name="Seaver E.C."/>
            <person name="Weisblat D.A."/>
            <person name="Putnam N.H."/>
            <person name="Grigoriev I.V."/>
            <person name="Rokhsar D.S."/>
        </authorList>
    </citation>
    <scope>NUCLEOTIDE SEQUENCE</scope>
    <source>
        <strain evidence="4">I ESC-2004</strain>
    </source>
</reference>
<dbReference type="Proteomes" id="UP000014760">
    <property type="component" value="Unassembled WGS sequence"/>
</dbReference>
<dbReference type="AlphaFoldDB" id="R7TD34"/>
<dbReference type="EnsemblMetazoa" id="CapteT214178">
    <property type="protein sequence ID" value="CapteP214178"/>
    <property type="gene ID" value="CapteG214178"/>
</dbReference>
<organism evidence="2">
    <name type="scientific">Capitella teleta</name>
    <name type="common">Polychaete worm</name>
    <dbReference type="NCBI Taxonomy" id="283909"/>
    <lineage>
        <taxon>Eukaryota</taxon>
        <taxon>Metazoa</taxon>
        <taxon>Spiralia</taxon>
        <taxon>Lophotrochozoa</taxon>
        <taxon>Annelida</taxon>
        <taxon>Polychaeta</taxon>
        <taxon>Sedentaria</taxon>
        <taxon>Scolecida</taxon>
        <taxon>Capitellidae</taxon>
        <taxon>Capitella</taxon>
    </lineage>
</organism>
<dbReference type="EMBL" id="KB311387">
    <property type="protein sequence ID" value="ELT89397.1"/>
    <property type="molecule type" value="Genomic_DNA"/>
</dbReference>
<sequence length="227" mass="25720">MDEKYNLLHSDSTEMLFAECSVYNDSDLCPILQHSPESAAKANSRNVVSVKKSSGGVRTEDSTFYSDPRSRQMTFDLPVDPARYLTLISDEDLQNLEIVNQDNEIYLREQPQVPYAAKPSKFNYIKKKINKVVAPKVTLKTKCKSDPQLNLSPEIEAASQKSKKFSKNFSTVVSRLKQRISHTALASPSEEETSENMAHHHGGDLSDDEADWSDFDDVSFKKHKWDN</sequence>
<gene>
    <name evidence="2" type="ORF">CAPTEDRAFT_214178</name>
</gene>
<evidence type="ECO:0000256" key="1">
    <source>
        <dbReference type="SAM" id="MobiDB-lite"/>
    </source>
</evidence>
<protein>
    <submittedName>
        <fullName evidence="2 3">Uncharacterized protein</fullName>
    </submittedName>
</protein>
<dbReference type="EMBL" id="AMQN01032717">
    <property type="status" value="NOT_ANNOTATED_CDS"/>
    <property type="molecule type" value="Genomic_DNA"/>
</dbReference>
<evidence type="ECO:0000313" key="3">
    <source>
        <dbReference type="EnsemblMetazoa" id="CapteP214178"/>
    </source>
</evidence>
<reference evidence="3" key="3">
    <citation type="submission" date="2015-06" db="UniProtKB">
        <authorList>
            <consortium name="EnsemblMetazoa"/>
        </authorList>
    </citation>
    <scope>IDENTIFICATION</scope>
</reference>
<feature type="region of interest" description="Disordered" evidence="1">
    <location>
        <begin position="180"/>
        <end position="211"/>
    </location>
</feature>
<proteinExistence type="predicted"/>
<evidence type="ECO:0000313" key="4">
    <source>
        <dbReference type="Proteomes" id="UP000014760"/>
    </source>
</evidence>
<reference evidence="2 4" key="2">
    <citation type="journal article" date="2013" name="Nature">
        <title>Insights into bilaterian evolution from three spiralian genomes.</title>
        <authorList>
            <person name="Simakov O."/>
            <person name="Marletaz F."/>
            <person name="Cho S.J."/>
            <person name="Edsinger-Gonzales E."/>
            <person name="Havlak P."/>
            <person name="Hellsten U."/>
            <person name="Kuo D.H."/>
            <person name="Larsson T."/>
            <person name="Lv J."/>
            <person name="Arendt D."/>
            <person name="Savage R."/>
            <person name="Osoegawa K."/>
            <person name="de Jong P."/>
            <person name="Grimwood J."/>
            <person name="Chapman J.A."/>
            <person name="Shapiro H."/>
            <person name="Aerts A."/>
            <person name="Otillar R.P."/>
            <person name="Terry A.Y."/>
            <person name="Boore J.L."/>
            <person name="Grigoriev I.V."/>
            <person name="Lindberg D.R."/>
            <person name="Seaver E.C."/>
            <person name="Weisblat D.A."/>
            <person name="Putnam N.H."/>
            <person name="Rokhsar D.S."/>
        </authorList>
    </citation>
    <scope>NUCLEOTIDE SEQUENCE</scope>
    <source>
        <strain evidence="2 4">I ESC-2004</strain>
    </source>
</reference>
<dbReference type="HOGENOM" id="CLU_106436_0_0_1"/>
<evidence type="ECO:0000313" key="2">
    <source>
        <dbReference type="EMBL" id="ELT89397.1"/>
    </source>
</evidence>
<dbReference type="EMBL" id="AMQN01032718">
    <property type="status" value="NOT_ANNOTATED_CDS"/>
    <property type="molecule type" value="Genomic_DNA"/>
</dbReference>